<accession>A0A3R5ZJT2</accession>
<dbReference type="AlphaFoldDB" id="A0A3R5ZJT2"/>
<comment type="caution">
    <text evidence="1">The sequence shown here is derived from an EMBL/GenBank/DDBJ whole genome shotgun (WGS) entry which is preliminary data.</text>
</comment>
<organism evidence="1 2">
    <name type="scientific">Coprococcus eutactus</name>
    <dbReference type="NCBI Taxonomy" id="33043"/>
    <lineage>
        <taxon>Bacteria</taxon>
        <taxon>Bacillati</taxon>
        <taxon>Bacillota</taxon>
        <taxon>Clostridia</taxon>
        <taxon>Lachnospirales</taxon>
        <taxon>Lachnospiraceae</taxon>
        <taxon>Coprococcus</taxon>
    </lineage>
</organism>
<dbReference type="EMBL" id="QRVK01000065">
    <property type="protein sequence ID" value="RGS35377.1"/>
    <property type="molecule type" value="Genomic_DNA"/>
</dbReference>
<reference evidence="1 2" key="1">
    <citation type="submission" date="2018-08" db="EMBL/GenBank/DDBJ databases">
        <title>A genome reference for cultivated species of the human gut microbiota.</title>
        <authorList>
            <person name="Zou Y."/>
            <person name="Xue W."/>
            <person name="Luo G."/>
        </authorList>
    </citation>
    <scope>NUCLEOTIDE SEQUENCE [LARGE SCALE GENOMIC DNA]</scope>
    <source>
        <strain evidence="1 2">AF22-21</strain>
    </source>
</reference>
<evidence type="ECO:0000313" key="2">
    <source>
        <dbReference type="Proteomes" id="UP000283295"/>
    </source>
</evidence>
<protein>
    <submittedName>
        <fullName evidence="1">Uncharacterized protein</fullName>
    </submittedName>
</protein>
<name>A0A3R5ZJT2_9FIRM</name>
<proteinExistence type="predicted"/>
<evidence type="ECO:0000313" key="1">
    <source>
        <dbReference type="EMBL" id="RGS35377.1"/>
    </source>
</evidence>
<sequence length="75" mass="9024">MKEREMFNNFKSDMGMTDVEWRLFCQRYAIRGKSTVLWYFIELYGNLPKGFEKWLKQEMLTVCRSNSFNNAPVVV</sequence>
<dbReference type="Proteomes" id="UP000283295">
    <property type="component" value="Unassembled WGS sequence"/>
</dbReference>
<gene>
    <name evidence="1" type="ORF">DWX94_13765</name>
</gene>